<dbReference type="Gene3D" id="6.10.140.1350">
    <property type="match status" value="1"/>
</dbReference>
<evidence type="ECO:0000313" key="13">
    <source>
        <dbReference type="EnsemblFungi" id="CPAR2_202820-T-p1"/>
    </source>
</evidence>
<feature type="compositionally biased region" description="Low complexity" evidence="10">
    <location>
        <begin position="90"/>
        <end position="105"/>
    </location>
</feature>
<dbReference type="Pfam" id="PF13634">
    <property type="entry name" value="Nucleoporin_FG"/>
    <property type="match status" value="2"/>
</dbReference>
<dbReference type="STRING" id="578454.G8BFK5"/>
<dbReference type="eggNOG" id="KOG0845">
    <property type="taxonomic scope" value="Eukaryota"/>
</dbReference>
<feature type="compositionally biased region" description="Low complexity" evidence="10">
    <location>
        <begin position="1"/>
        <end position="12"/>
    </location>
</feature>
<keyword evidence="3" id="KW-0813">Transport</keyword>
<evidence type="ECO:0000256" key="1">
    <source>
        <dbReference type="ARBA" id="ARBA00004567"/>
    </source>
</evidence>
<evidence type="ECO:0000256" key="3">
    <source>
        <dbReference type="ARBA" id="ARBA00022448"/>
    </source>
</evidence>
<feature type="compositionally biased region" description="Low complexity" evidence="10">
    <location>
        <begin position="112"/>
        <end position="124"/>
    </location>
</feature>
<evidence type="ECO:0000256" key="6">
    <source>
        <dbReference type="ARBA" id="ARBA00023010"/>
    </source>
</evidence>
<sequence length="460" mass="48124">MLGQTSSTTPSFGGFGSGSTNSTGGGLFGAKAGSVGSAPSGGLFGQSNAQQPQQQPNTSGGLFGSKPTGSTGGGLFGQSNTTGGTGGLFGQSNQQQQQQQPSSSGGLFGNAQNQQQQRPSQPQSLATGGGLFGQSNQQQAPTGGGLFAQQNQQQPTTGGGLFGGSSNTNTGGGLFGKLSNTTGGLFGSGFTSQPSGGIIGGGNNTGQSSGGLFGNNNTSTQTSGGLFSSNTNQSSGGLFGNKPAVASGLFGPTSQPQQQQQQQQQQQSNAEPQLSAMTRVGDLPPNIKNELQQLDTYINTQHLIATTLNSDMTKHDDLINTIPKDITYLQNKSLSTKQALKFDTNQLQDLKNMNNEITEDINNIMQLIIQLSTPGTRLSSSYQLNEFFIKKIKKYYEVLNIYEETINELESVLNGLERNCSEGFGSLASIVQVIKSQYALFMDLCETMAQLHNEINRQSK</sequence>
<dbReference type="GO" id="GO:0008139">
    <property type="term" value="F:nuclear localization sequence binding"/>
    <property type="evidence" value="ECO:0007669"/>
    <property type="project" value="InterPro"/>
</dbReference>
<dbReference type="EnsemblFungi" id="CPAR2_202820-T">
    <property type="protein sequence ID" value="CPAR2_202820-T-p1"/>
    <property type="gene ID" value="CPAR2_202820"/>
</dbReference>
<dbReference type="EMBL" id="HE605206">
    <property type="protein sequence ID" value="CCE42639.1"/>
    <property type="molecule type" value="Genomic_DNA"/>
</dbReference>
<dbReference type="GO" id="GO:0000055">
    <property type="term" value="P:ribosomal large subunit export from nucleus"/>
    <property type="evidence" value="ECO:0007669"/>
    <property type="project" value="EnsemblFungi"/>
</dbReference>
<feature type="coiled-coil region" evidence="9">
    <location>
        <begin position="392"/>
        <end position="419"/>
    </location>
</feature>
<organism evidence="12 14">
    <name type="scientific">Candida parapsilosis (strain CDC 317 / ATCC MYA-4646)</name>
    <name type="common">Yeast</name>
    <name type="synonym">Monilia parapsilosis</name>
    <dbReference type="NCBI Taxonomy" id="578454"/>
    <lineage>
        <taxon>Eukaryota</taxon>
        <taxon>Fungi</taxon>
        <taxon>Dikarya</taxon>
        <taxon>Ascomycota</taxon>
        <taxon>Saccharomycotina</taxon>
        <taxon>Pichiomycetes</taxon>
        <taxon>Debaryomycetaceae</taxon>
        <taxon>Candida/Lodderomyces clade</taxon>
        <taxon>Candida</taxon>
    </lineage>
</organism>
<reference evidence="13" key="4">
    <citation type="submission" date="2025-05" db="UniProtKB">
        <authorList>
            <consortium name="EnsemblFungi"/>
        </authorList>
    </citation>
    <scope>IDENTIFICATION</scope>
</reference>
<feature type="compositionally biased region" description="Gly residues" evidence="10">
    <location>
        <begin position="13"/>
        <end position="28"/>
    </location>
</feature>
<evidence type="ECO:0000256" key="4">
    <source>
        <dbReference type="ARBA" id="ARBA00022816"/>
    </source>
</evidence>
<protein>
    <recommendedName>
        <fullName evidence="15">Nucleoporin NUP49/NSP49</fullName>
    </recommendedName>
</protein>
<keyword evidence="6" id="KW-0811">Translocation</keyword>
<accession>G8BFK5</accession>
<gene>
    <name evidence="11 12" type="ordered locus">CPAR2_202820</name>
</gene>
<keyword evidence="4" id="KW-0509">mRNA transport</keyword>
<feature type="compositionally biased region" description="Low complexity" evidence="10">
    <location>
        <begin position="255"/>
        <end position="267"/>
    </location>
</feature>
<dbReference type="GO" id="GO:1990000">
    <property type="term" value="P:amyloid fibril formation"/>
    <property type="evidence" value="ECO:0007669"/>
    <property type="project" value="EnsemblFungi"/>
</dbReference>
<dbReference type="GO" id="GO:0031965">
    <property type="term" value="C:nuclear membrane"/>
    <property type="evidence" value="ECO:0007669"/>
    <property type="project" value="UniProtKB-SubCell"/>
</dbReference>
<keyword evidence="14" id="KW-1185">Reference proteome</keyword>
<evidence type="ECO:0000313" key="11">
    <source>
        <dbReference type="CGD" id="CAL0000148223"/>
    </source>
</evidence>
<dbReference type="InterPro" id="IPR025574">
    <property type="entry name" value="Nucleoporin_FG_rpt"/>
</dbReference>
<dbReference type="PANTHER" id="PTHR13437">
    <property type="entry name" value="NUCLEOPORIN P58/P45 NUCLEOPORIN-LIKE PROTEIN 1"/>
    <property type="match status" value="1"/>
</dbReference>
<evidence type="ECO:0000256" key="8">
    <source>
        <dbReference type="ARBA" id="ARBA00023242"/>
    </source>
</evidence>
<keyword evidence="5" id="KW-0653">Protein transport</keyword>
<evidence type="ECO:0000313" key="14">
    <source>
        <dbReference type="Proteomes" id="UP000005221"/>
    </source>
</evidence>
<accession>A0AAJ8VXJ6</accession>
<reference evidence="14" key="2">
    <citation type="journal article" date="2011" name="BMC Genomics">
        <title>Using RNA-seq to determine the transcriptional landscape and the hypoxic response of the pathogenic yeast Candida parapsilosis.</title>
        <authorList>
            <person name="Guida A."/>
            <person name="Lindstaedt C."/>
            <person name="Maguire S.L."/>
            <person name="Ding C."/>
            <person name="Higgins D.G."/>
            <person name="Corton N.J."/>
            <person name="Berriman M."/>
            <person name="Butler G."/>
        </authorList>
    </citation>
    <scope>GENOME REANNOTATION</scope>
    <source>
        <strain evidence="14">CDC 317 / ATCC MYA-4646</strain>
    </source>
</reference>
<feature type="coiled-coil region" evidence="9">
    <location>
        <begin position="340"/>
        <end position="367"/>
    </location>
</feature>
<keyword evidence="9" id="KW-0175">Coiled coil</keyword>
<reference evidence="14" key="1">
    <citation type="journal article" date="2009" name="Nature">
        <title>Evolution of pathogenicity and sexual reproduction in eight Candida genomes.</title>
        <authorList>
            <person name="Butler G."/>
            <person name="Rasmussen M.D."/>
            <person name="Lin M.F."/>
            <person name="Santos M.A."/>
            <person name="Sakthikumar S."/>
            <person name="Munro C.A."/>
            <person name="Rheinbay E."/>
            <person name="Grabherr M."/>
            <person name="Forche A."/>
            <person name="Reedy J.L."/>
            <person name="Agrafioti I."/>
            <person name="Arnaud M.B."/>
            <person name="Bates S."/>
            <person name="Brown A.J."/>
            <person name="Brunke S."/>
            <person name="Costanzo M.C."/>
            <person name="Fitzpatrick D.A."/>
            <person name="de Groot P.W."/>
            <person name="Harris D."/>
            <person name="Hoyer L.L."/>
            <person name="Hube B."/>
            <person name="Klis F.M."/>
            <person name="Kodira C."/>
            <person name="Lennard N."/>
            <person name="Logue M.E."/>
            <person name="Martin R."/>
            <person name="Neiman A.M."/>
            <person name="Nikolaou E."/>
            <person name="Quail M.A."/>
            <person name="Quinn J."/>
            <person name="Santos M.C."/>
            <person name="Schmitzberger F.F."/>
            <person name="Sherlock G."/>
            <person name="Shah P."/>
            <person name="Silverstein K.A."/>
            <person name="Skrzypek M.S."/>
            <person name="Soll D."/>
            <person name="Staggs R."/>
            <person name="Stansfield I."/>
            <person name="Stumpf M.P."/>
            <person name="Sudbery P.E."/>
            <person name="Srikantha T."/>
            <person name="Zeng Q."/>
            <person name="Berman J."/>
            <person name="Berriman M."/>
            <person name="Heitman J."/>
            <person name="Gow N.A."/>
            <person name="Lorenz M.C."/>
            <person name="Birren B.W."/>
            <person name="Kellis M."/>
            <person name="Cuomo C.A."/>
        </authorList>
    </citation>
    <scope>NUCLEOTIDE SEQUENCE [LARGE SCALE GENOMIC DNA]</scope>
    <source>
        <strain evidence="14">CDC 317 / ATCC MYA-4646</strain>
    </source>
</reference>
<dbReference type="VEuPathDB" id="FungiDB:CPAR2_202820"/>
<dbReference type="AlphaFoldDB" id="G8BFK5"/>
<dbReference type="PANTHER" id="PTHR13437:SF2">
    <property type="entry name" value="NUCLEOPORIN P58_P45"/>
    <property type="match status" value="1"/>
</dbReference>
<evidence type="ECO:0008006" key="15">
    <source>
        <dbReference type="Google" id="ProtNLM"/>
    </source>
</evidence>
<dbReference type="GO" id="GO:0006606">
    <property type="term" value="P:protein import into nucleus"/>
    <property type="evidence" value="ECO:0007669"/>
    <property type="project" value="EnsemblFungi"/>
</dbReference>
<dbReference type="GO" id="GO:0044613">
    <property type="term" value="C:nuclear pore central transport channel"/>
    <property type="evidence" value="ECO:0007669"/>
    <property type="project" value="EnsemblFungi"/>
</dbReference>
<dbReference type="GO" id="GO:0042802">
    <property type="term" value="F:identical protein binding"/>
    <property type="evidence" value="ECO:0007669"/>
    <property type="project" value="EnsemblFungi"/>
</dbReference>
<evidence type="ECO:0000313" key="12">
    <source>
        <dbReference type="EMBL" id="CCE42639.1"/>
    </source>
</evidence>
<proteinExistence type="predicted"/>
<dbReference type="GO" id="GO:0140693">
    <property type="term" value="F:molecular condensate scaffold activity"/>
    <property type="evidence" value="ECO:0007669"/>
    <property type="project" value="EnsemblFungi"/>
</dbReference>
<comment type="subcellular location">
    <subcellularLocation>
        <location evidence="2">Nucleus membrane</location>
        <topology evidence="2">Peripheral membrane protein</topology>
        <orientation evidence="2">Nucleoplasmic side</orientation>
    </subcellularLocation>
    <subcellularLocation>
        <location evidence="1">Nucleus</location>
        <location evidence="1">Nuclear pore complex</location>
    </subcellularLocation>
</comment>
<feature type="compositionally biased region" description="Polar residues" evidence="10">
    <location>
        <begin position="214"/>
        <end position="236"/>
    </location>
</feature>
<reference evidence="12" key="3">
    <citation type="submission" date="2011-10" db="EMBL/GenBank/DDBJ databases">
        <title>Transcriptional landscape of the pathogenic yeast Candida parapsilosis.</title>
        <authorList>
            <person name="Guida A."/>
            <person name="Lindstaedt C."/>
            <person name="Maguire S.L."/>
            <person name="Ding C."/>
            <person name="Higgins D.G."/>
            <person name="Harris D."/>
            <person name="Berriman M."/>
            <person name="Butler G."/>
        </authorList>
    </citation>
    <scope>NUCLEOTIDE SEQUENCE</scope>
    <source>
        <strain evidence="12">CDC317</strain>
    </source>
</reference>
<feature type="compositionally biased region" description="Gly residues" evidence="10">
    <location>
        <begin position="197"/>
        <end position="213"/>
    </location>
</feature>
<keyword evidence="8" id="KW-0539">Nucleus</keyword>
<dbReference type="InterPro" id="IPR024882">
    <property type="entry name" value="NUP58/p45/49"/>
</dbReference>
<dbReference type="GO" id="GO:0006409">
    <property type="term" value="P:tRNA export from nucleus"/>
    <property type="evidence" value="ECO:0007669"/>
    <property type="project" value="EnsemblFungi"/>
</dbReference>
<evidence type="ECO:0000256" key="5">
    <source>
        <dbReference type="ARBA" id="ARBA00022927"/>
    </source>
</evidence>
<keyword evidence="7" id="KW-0906">Nuclear pore complex</keyword>
<evidence type="ECO:0000256" key="10">
    <source>
        <dbReference type="SAM" id="MobiDB-lite"/>
    </source>
</evidence>
<dbReference type="GO" id="GO:0016973">
    <property type="term" value="P:poly(A)+ mRNA export from nucleus"/>
    <property type="evidence" value="ECO:0007669"/>
    <property type="project" value="EnsemblFungi"/>
</dbReference>
<evidence type="ECO:0000256" key="7">
    <source>
        <dbReference type="ARBA" id="ARBA00023132"/>
    </source>
</evidence>
<feature type="region of interest" description="Disordered" evidence="10">
    <location>
        <begin position="196"/>
        <end position="273"/>
    </location>
</feature>
<dbReference type="Proteomes" id="UP000005221">
    <property type="component" value="Chromosome 2"/>
</dbReference>
<name>G8BFK5_CANPC</name>
<evidence type="ECO:0000256" key="2">
    <source>
        <dbReference type="ARBA" id="ARBA00004620"/>
    </source>
</evidence>
<evidence type="ECO:0000256" key="9">
    <source>
        <dbReference type="SAM" id="Coils"/>
    </source>
</evidence>
<feature type="region of interest" description="Disordered" evidence="10">
    <location>
        <begin position="1"/>
        <end position="168"/>
    </location>
</feature>
<dbReference type="GO" id="GO:0017056">
    <property type="term" value="F:structural constituent of nuclear pore"/>
    <property type="evidence" value="ECO:0007669"/>
    <property type="project" value="EnsemblFungi"/>
</dbReference>
<dbReference type="CGD" id="CAL0000148223">
    <property type="gene designation" value="CPAR2_202820"/>
</dbReference>